<dbReference type="OrthoDB" id="129527at2"/>
<protein>
    <submittedName>
        <fullName evidence="2">DUF4920 domain-containing protein</fullName>
    </submittedName>
</protein>
<accession>A0A3N5Z4D1</accession>
<dbReference type="AlphaFoldDB" id="A0A3N5Z4D1"/>
<keyword evidence="1" id="KW-0812">Transmembrane</keyword>
<dbReference type="InterPro" id="IPR032577">
    <property type="entry name" value="DUF4920"/>
</dbReference>
<dbReference type="EMBL" id="RPOK01000007">
    <property type="protein sequence ID" value="RPJ64864.1"/>
    <property type="molecule type" value="Genomic_DNA"/>
</dbReference>
<keyword evidence="3" id="KW-1185">Reference proteome</keyword>
<sequence length="179" mass="19874">MNHLVCWKTFHNYGCIQVKFLIHVLFISISLFILPVANADVKRLSDPVASDAQTETFGELFDTNITSTSLSALMTEPEKKEGEDVRITTRIAKVCQKKGCFFIAQEGEHIIRVSFKDYGFFIPTDTSGKTVELIGKLVKKTLSNEQATHFNEDLGGNNVMKPGDVFELVASSVKIPKSA</sequence>
<evidence type="ECO:0000313" key="3">
    <source>
        <dbReference type="Proteomes" id="UP000275281"/>
    </source>
</evidence>
<dbReference type="Pfam" id="PF16267">
    <property type="entry name" value="DUF4920"/>
    <property type="match status" value="1"/>
</dbReference>
<gene>
    <name evidence="2" type="ORF">DRW07_18210</name>
</gene>
<feature type="transmembrane region" description="Helical" evidence="1">
    <location>
        <begin position="20"/>
        <end position="37"/>
    </location>
</feature>
<proteinExistence type="predicted"/>
<comment type="caution">
    <text evidence="2">The sequence shown here is derived from an EMBL/GenBank/DDBJ whole genome shotgun (WGS) entry which is preliminary data.</text>
</comment>
<keyword evidence="1" id="KW-1133">Transmembrane helix</keyword>
<evidence type="ECO:0000313" key="2">
    <source>
        <dbReference type="EMBL" id="RPJ64864.1"/>
    </source>
</evidence>
<dbReference type="Proteomes" id="UP000275281">
    <property type="component" value="Unassembled WGS sequence"/>
</dbReference>
<keyword evidence="1" id="KW-0472">Membrane</keyword>
<evidence type="ECO:0000256" key="1">
    <source>
        <dbReference type="SAM" id="Phobius"/>
    </source>
</evidence>
<reference evidence="2 3" key="1">
    <citation type="submission" date="2018-11" db="EMBL/GenBank/DDBJ databases">
        <authorList>
            <person name="Ye M.-Q."/>
            <person name="Du Z.-J."/>
        </authorList>
    </citation>
    <scope>NUCLEOTIDE SEQUENCE [LARGE SCALE GENOMIC DNA]</scope>
    <source>
        <strain evidence="2 3">U0105</strain>
    </source>
</reference>
<name>A0A3N5Z4D1_9ALTE</name>
<organism evidence="2 3">
    <name type="scientific">Alteromonas sediminis</name>
    <dbReference type="NCBI Taxonomy" id="2259342"/>
    <lineage>
        <taxon>Bacteria</taxon>
        <taxon>Pseudomonadati</taxon>
        <taxon>Pseudomonadota</taxon>
        <taxon>Gammaproteobacteria</taxon>
        <taxon>Alteromonadales</taxon>
        <taxon>Alteromonadaceae</taxon>
        <taxon>Alteromonas/Salinimonas group</taxon>
        <taxon>Alteromonas</taxon>
    </lineage>
</organism>